<accession>A0A0P0W9F3</accession>
<sequence length="129" mass="13842">MHPFLHLVIQKLPLHALHFIDAEAFDPEHREALVEQVTSDATVDLLELTGIPRAVHPLSDGAQIRRRSEQKSPLASSGTAWRTMRWRSSSSIRAIASCTTTPAASASASAAAAPTPESSWSTATSTASR</sequence>
<gene>
    <name evidence="2" type="ordered locus">Os04g0382250</name>
    <name evidence="2" type="ORF">OSNPB_040382250</name>
</gene>
<protein>
    <submittedName>
        <fullName evidence="2">Os04g0382250 protein</fullName>
    </submittedName>
</protein>
<keyword evidence="3" id="KW-1185">Reference proteome</keyword>
<dbReference type="PaxDb" id="39947-A0A0P0W9F3"/>
<reference evidence="3" key="1">
    <citation type="journal article" date="2005" name="Nature">
        <title>The map-based sequence of the rice genome.</title>
        <authorList>
            <consortium name="International rice genome sequencing project (IRGSP)"/>
            <person name="Matsumoto T."/>
            <person name="Wu J."/>
            <person name="Kanamori H."/>
            <person name="Katayose Y."/>
            <person name="Fujisawa M."/>
            <person name="Namiki N."/>
            <person name="Mizuno H."/>
            <person name="Yamamoto K."/>
            <person name="Antonio B.A."/>
            <person name="Baba T."/>
            <person name="Sakata K."/>
            <person name="Nagamura Y."/>
            <person name="Aoki H."/>
            <person name="Arikawa K."/>
            <person name="Arita K."/>
            <person name="Bito T."/>
            <person name="Chiden Y."/>
            <person name="Fujitsuka N."/>
            <person name="Fukunaka R."/>
            <person name="Hamada M."/>
            <person name="Harada C."/>
            <person name="Hayashi A."/>
            <person name="Hijishita S."/>
            <person name="Honda M."/>
            <person name="Hosokawa S."/>
            <person name="Ichikawa Y."/>
            <person name="Idonuma A."/>
            <person name="Iijima M."/>
            <person name="Ikeda M."/>
            <person name="Ikeno M."/>
            <person name="Ito K."/>
            <person name="Ito S."/>
            <person name="Ito T."/>
            <person name="Ito Y."/>
            <person name="Ito Y."/>
            <person name="Iwabuchi A."/>
            <person name="Kamiya K."/>
            <person name="Karasawa W."/>
            <person name="Kurita K."/>
            <person name="Katagiri S."/>
            <person name="Kikuta A."/>
            <person name="Kobayashi H."/>
            <person name="Kobayashi N."/>
            <person name="Machita K."/>
            <person name="Maehara T."/>
            <person name="Masukawa M."/>
            <person name="Mizubayashi T."/>
            <person name="Mukai Y."/>
            <person name="Nagasaki H."/>
            <person name="Nagata Y."/>
            <person name="Naito S."/>
            <person name="Nakashima M."/>
            <person name="Nakama Y."/>
            <person name="Nakamichi Y."/>
            <person name="Nakamura M."/>
            <person name="Meguro A."/>
            <person name="Negishi M."/>
            <person name="Ohta I."/>
            <person name="Ohta T."/>
            <person name="Okamoto M."/>
            <person name="Ono N."/>
            <person name="Saji S."/>
            <person name="Sakaguchi M."/>
            <person name="Sakai K."/>
            <person name="Shibata M."/>
            <person name="Shimokawa T."/>
            <person name="Song J."/>
            <person name="Takazaki Y."/>
            <person name="Terasawa K."/>
            <person name="Tsugane M."/>
            <person name="Tsuji K."/>
            <person name="Ueda S."/>
            <person name="Waki K."/>
            <person name="Yamagata H."/>
            <person name="Yamamoto M."/>
            <person name="Yamamoto S."/>
            <person name="Yamane H."/>
            <person name="Yoshiki S."/>
            <person name="Yoshihara R."/>
            <person name="Yukawa K."/>
            <person name="Zhong H."/>
            <person name="Yano M."/>
            <person name="Yuan Q."/>
            <person name="Ouyang S."/>
            <person name="Liu J."/>
            <person name="Jones K.M."/>
            <person name="Gansberger K."/>
            <person name="Moffat K."/>
            <person name="Hill J."/>
            <person name="Bera J."/>
            <person name="Fadrosh D."/>
            <person name="Jin S."/>
            <person name="Johri S."/>
            <person name="Kim M."/>
            <person name="Overton L."/>
            <person name="Reardon M."/>
            <person name="Tsitrin T."/>
            <person name="Vuong H."/>
            <person name="Weaver B."/>
            <person name="Ciecko A."/>
            <person name="Tallon L."/>
            <person name="Jackson J."/>
            <person name="Pai G."/>
            <person name="Aken S.V."/>
            <person name="Utterback T."/>
            <person name="Reidmuller S."/>
            <person name="Feldblyum T."/>
            <person name="Hsiao J."/>
            <person name="Zismann V."/>
            <person name="Iobst S."/>
            <person name="de Vazeille A.R."/>
            <person name="Buell C.R."/>
            <person name="Ying K."/>
            <person name="Li Y."/>
            <person name="Lu T."/>
            <person name="Huang Y."/>
            <person name="Zhao Q."/>
            <person name="Feng Q."/>
            <person name="Zhang L."/>
            <person name="Zhu J."/>
            <person name="Weng Q."/>
            <person name="Mu J."/>
            <person name="Lu Y."/>
            <person name="Fan D."/>
            <person name="Liu Y."/>
            <person name="Guan J."/>
            <person name="Zhang Y."/>
            <person name="Yu S."/>
            <person name="Liu X."/>
            <person name="Zhang Y."/>
            <person name="Hong G."/>
            <person name="Han B."/>
            <person name="Choisne N."/>
            <person name="Demange N."/>
            <person name="Orjeda G."/>
            <person name="Samain S."/>
            <person name="Cattolico L."/>
            <person name="Pelletier E."/>
            <person name="Couloux A."/>
            <person name="Segurens B."/>
            <person name="Wincker P."/>
            <person name="D'Hont A."/>
            <person name="Scarpelli C."/>
            <person name="Weissenbach J."/>
            <person name="Salanoubat M."/>
            <person name="Quetier F."/>
            <person name="Yu Y."/>
            <person name="Kim H.R."/>
            <person name="Rambo T."/>
            <person name="Currie J."/>
            <person name="Collura K."/>
            <person name="Luo M."/>
            <person name="Yang T."/>
            <person name="Ammiraju J.S.S."/>
            <person name="Engler F."/>
            <person name="Soderlund C."/>
            <person name="Wing R.A."/>
            <person name="Palmer L.E."/>
            <person name="de la Bastide M."/>
            <person name="Spiegel L."/>
            <person name="Nascimento L."/>
            <person name="Zutavern T."/>
            <person name="O'Shaughnessy A."/>
            <person name="Dike S."/>
            <person name="Dedhia N."/>
            <person name="Preston R."/>
            <person name="Balija V."/>
            <person name="McCombie W.R."/>
            <person name="Chow T."/>
            <person name="Chen H."/>
            <person name="Chung M."/>
            <person name="Chen C."/>
            <person name="Shaw J."/>
            <person name="Wu H."/>
            <person name="Hsiao K."/>
            <person name="Chao Y."/>
            <person name="Chu M."/>
            <person name="Cheng C."/>
            <person name="Hour A."/>
            <person name="Lee P."/>
            <person name="Lin S."/>
            <person name="Lin Y."/>
            <person name="Liou J."/>
            <person name="Liu S."/>
            <person name="Hsing Y."/>
            <person name="Raghuvanshi S."/>
            <person name="Mohanty A."/>
            <person name="Bharti A.K."/>
            <person name="Gaur A."/>
            <person name="Gupta V."/>
            <person name="Kumar D."/>
            <person name="Ravi V."/>
            <person name="Vij S."/>
            <person name="Kapur A."/>
            <person name="Khurana P."/>
            <person name="Khurana P."/>
            <person name="Khurana J.P."/>
            <person name="Tyagi A.K."/>
            <person name="Gaikwad K."/>
            <person name="Singh A."/>
            <person name="Dalal V."/>
            <person name="Srivastava S."/>
            <person name="Dixit A."/>
            <person name="Pal A.K."/>
            <person name="Ghazi I.A."/>
            <person name="Yadav M."/>
            <person name="Pandit A."/>
            <person name="Bhargava A."/>
            <person name="Sureshbabu K."/>
            <person name="Batra K."/>
            <person name="Sharma T.R."/>
            <person name="Mohapatra T."/>
            <person name="Singh N.K."/>
            <person name="Messing J."/>
            <person name="Nelson A.B."/>
            <person name="Fuks G."/>
            <person name="Kavchok S."/>
            <person name="Keizer G."/>
            <person name="Linton E."/>
            <person name="Llaca V."/>
            <person name="Song R."/>
            <person name="Tanyolac B."/>
            <person name="Young S."/>
            <person name="Ho-Il K."/>
            <person name="Hahn J.H."/>
            <person name="Sangsakoo G."/>
            <person name="Vanavichit A."/>
            <person name="de Mattos Luiz.A.T."/>
            <person name="Zimmer P.D."/>
            <person name="Malone G."/>
            <person name="Dellagostin O."/>
            <person name="de Oliveira A.C."/>
            <person name="Bevan M."/>
            <person name="Bancroft I."/>
            <person name="Minx P."/>
            <person name="Cordum H."/>
            <person name="Wilson R."/>
            <person name="Cheng Z."/>
            <person name="Jin W."/>
            <person name="Jiang J."/>
            <person name="Leong S.A."/>
            <person name="Iwama H."/>
            <person name="Gojobori T."/>
            <person name="Itoh T."/>
            <person name="Niimura Y."/>
            <person name="Fujii Y."/>
            <person name="Habara T."/>
            <person name="Sakai H."/>
            <person name="Sato Y."/>
            <person name="Wilson G."/>
            <person name="Kumar K."/>
            <person name="McCouch S."/>
            <person name="Juretic N."/>
            <person name="Hoen D."/>
            <person name="Wright S."/>
            <person name="Bruskiewich R."/>
            <person name="Bureau T."/>
            <person name="Miyao A."/>
            <person name="Hirochika H."/>
            <person name="Nishikawa T."/>
            <person name="Kadowaki K."/>
            <person name="Sugiura M."/>
            <person name="Burr B."/>
            <person name="Sasaki T."/>
        </authorList>
    </citation>
    <scope>NUCLEOTIDE SEQUENCE [LARGE SCALE GENOMIC DNA]</scope>
    <source>
        <strain evidence="3">cv. Nipponbare</strain>
    </source>
</reference>
<proteinExistence type="predicted"/>
<dbReference type="InParanoid" id="A0A0P0W9F3"/>
<dbReference type="Proteomes" id="UP000059680">
    <property type="component" value="Chromosome 4"/>
</dbReference>
<evidence type="ECO:0000313" key="3">
    <source>
        <dbReference type="Proteomes" id="UP000059680"/>
    </source>
</evidence>
<organism evidence="2 3">
    <name type="scientific">Oryza sativa subsp. japonica</name>
    <name type="common">Rice</name>
    <dbReference type="NCBI Taxonomy" id="39947"/>
    <lineage>
        <taxon>Eukaryota</taxon>
        <taxon>Viridiplantae</taxon>
        <taxon>Streptophyta</taxon>
        <taxon>Embryophyta</taxon>
        <taxon>Tracheophyta</taxon>
        <taxon>Spermatophyta</taxon>
        <taxon>Magnoliopsida</taxon>
        <taxon>Liliopsida</taxon>
        <taxon>Poales</taxon>
        <taxon>Poaceae</taxon>
        <taxon>BOP clade</taxon>
        <taxon>Oryzoideae</taxon>
        <taxon>Oryzeae</taxon>
        <taxon>Oryzinae</taxon>
        <taxon>Oryza</taxon>
        <taxon>Oryza sativa</taxon>
    </lineage>
</organism>
<reference evidence="2 3" key="3">
    <citation type="journal article" date="2013" name="Rice">
        <title>Improvement of the Oryza sativa Nipponbare reference genome using next generation sequence and optical map data.</title>
        <authorList>
            <person name="Kawahara Y."/>
            <person name="de la Bastide M."/>
            <person name="Hamilton J.P."/>
            <person name="Kanamori H."/>
            <person name="McCombie W.R."/>
            <person name="Ouyang S."/>
            <person name="Schwartz D.C."/>
            <person name="Tanaka T."/>
            <person name="Wu J."/>
            <person name="Zhou S."/>
            <person name="Childs K.L."/>
            <person name="Davidson R.M."/>
            <person name="Lin H."/>
            <person name="Quesada-Ocampo L."/>
            <person name="Vaillancourt B."/>
            <person name="Sakai H."/>
            <person name="Lee S.S."/>
            <person name="Kim J."/>
            <person name="Numa H."/>
            <person name="Itoh T."/>
            <person name="Buell C.R."/>
            <person name="Matsumoto T."/>
        </authorList>
    </citation>
    <scope>NUCLEOTIDE SEQUENCE [LARGE SCALE GENOMIC DNA]</scope>
    <source>
        <strain evidence="3">cv. Nipponbare</strain>
    </source>
</reference>
<feature type="region of interest" description="Disordered" evidence="1">
    <location>
        <begin position="59"/>
        <end position="81"/>
    </location>
</feature>
<dbReference type="AlphaFoldDB" id="A0A0P0W9F3"/>
<feature type="compositionally biased region" description="Polar residues" evidence="1">
    <location>
        <begin position="71"/>
        <end position="80"/>
    </location>
</feature>
<reference evidence="2 3" key="2">
    <citation type="journal article" date="2013" name="Plant Cell Physiol.">
        <title>Rice Annotation Project Database (RAP-DB): an integrative and interactive database for rice genomics.</title>
        <authorList>
            <person name="Sakai H."/>
            <person name="Lee S.S."/>
            <person name="Tanaka T."/>
            <person name="Numa H."/>
            <person name="Kim J."/>
            <person name="Kawahara Y."/>
            <person name="Wakimoto H."/>
            <person name="Yang C.C."/>
            <person name="Iwamoto M."/>
            <person name="Abe T."/>
            <person name="Yamada Y."/>
            <person name="Muto A."/>
            <person name="Inokuchi H."/>
            <person name="Ikemura T."/>
            <person name="Matsumoto T."/>
            <person name="Sasaki T."/>
            <person name="Itoh T."/>
        </authorList>
    </citation>
    <scope>NUCLEOTIDE SEQUENCE [LARGE SCALE GENOMIC DNA]</scope>
    <source>
        <strain evidence="3">cv. Nipponbare</strain>
    </source>
</reference>
<name>A0A0P0W9F3_ORYSJ</name>
<evidence type="ECO:0000313" key="2">
    <source>
        <dbReference type="EMBL" id="BAS88900.1"/>
    </source>
</evidence>
<feature type="region of interest" description="Disordered" evidence="1">
    <location>
        <begin position="103"/>
        <end position="129"/>
    </location>
</feature>
<dbReference type="EMBL" id="AP014960">
    <property type="protein sequence ID" value="BAS88900.1"/>
    <property type="molecule type" value="Genomic_DNA"/>
</dbReference>
<evidence type="ECO:0000256" key="1">
    <source>
        <dbReference type="SAM" id="MobiDB-lite"/>
    </source>
</evidence>
<dbReference type="Gramene" id="Os04t0382250-00">
    <property type="protein sequence ID" value="Os04t0382250-00"/>
    <property type="gene ID" value="Os04g0382250"/>
</dbReference>